<name>A0A2A8D0V7_9BACT</name>
<evidence type="ECO:0000256" key="1">
    <source>
        <dbReference type="SAM" id="MobiDB-lite"/>
    </source>
</evidence>
<comment type="caution">
    <text evidence="2">The sequence shown here is derived from an EMBL/GenBank/DDBJ whole genome shotgun (WGS) entry which is preliminary data.</text>
</comment>
<feature type="region of interest" description="Disordered" evidence="1">
    <location>
        <begin position="57"/>
        <end position="76"/>
    </location>
</feature>
<dbReference type="EMBL" id="PDEQ01000002">
    <property type="protein sequence ID" value="PEN14524.1"/>
    <property type="molecule type" value="Genomic_DNA"/>
</dbReference>
<organism evidence="2 3">
    <name type="scientific">Longibacter salinarum</name>
    <dbReference type="NCBI Taxonomy" id="1850348"/>
    <lineage>
        <taxon>Bacteria</taxon>
        <taxon>Pseudomonadati</taxon>
        <taxon>Rhodothermota</taxon>
        <taxon>Rhodothermia</taxon>
        <taxon>Rhodothermales</taxon>
        <taxon>Salisaetaceae</taxon>
        <taxon>Longibacter</taxon>
    </lineage>
</organism>
<sequence length="76" mass="8735">MRLVNRLNHTMNDRSRSWEADVDRRYVKNEDPSVWHITTERLLHVLCLLAVYGNSRDYGEDSNLGSGSVPCTTTVL</sequence>
<accession>A0A2A8D0V7</accession>
<protein>
    <submittedName>
        <fullName evidence="2">Uncharacterized protein</fullName>
    </submittedName>
</protein>
<evidence type="ECO:0000313" key="3">
    <source>
        <dbReference type="Proteomes" id="UP000220102"/>
    </source>
</evidence>
<dbReference type="AlphaFoldDB" id="A0A2A8D0V7"/>
<keyword evidence="3" id="KW-1185">Reference proteome</keyword>
<gene>
    <name evidence="2" type="ORF">CRI94_05730</name>
</gene>
<reference evidence="2 3" key="1">
    <citation type="submission" date="2017-10" db="EMBL/GenBank/DDBJ databases">
        <title>Draft genome of Longibacter Salinarum.</title>
        <authorList>
            <person name="Goh K.M."/>
            <person name="Shamsir M.S."/>
            <person name="Lim S.W."/>
        </authorList>
    </citation>
    <scope>NUCLEOTIDE SEQUENCE [LARGE SCALE GENOMIC DNA]</scope>
    <source>
        <strain evidence="2 3">KCTC 52045</strain>
    </source>
</reference>
<proteinExistence type="predicted"/>
<feature type="compositionally biased region" description="Polar residues" evidence="1">
    <location>
        <begin position="63"/>
        <end position="76"/>
    </location>
</feature>
<evidence type="ECO:0000313" key="2">
    <source>
        <dbReference type="EMBL" id="PEN14524.1"/>
    </source>
</evidence>
<dbReference type="Proteomes" id="UP000220102">
    <property type="component" value="Unassembled WGS sequence"/>
</dbReference>